<dbReference type="Pfam" id="PF05287">
    <property type="entry name" value="PMG"/>
    <property type="match status" value="1"/>
</dbReference>
<comment type="function">
    <text evidence="1 3">In the hair cortex, hair keratin intermediate filaments are embedded in an interfilamentous matrix, consisting of hair keratin-associated proteins (KRTAP), which are essential for the formation of a rigid and resistant hair shaft through their extensive disulfide bond cross-linking with abundant cysteine residues of hair keratins. The matrix proteins include the high-sulfur and high-glycine-tyrosine keratins.</text>
</comment>
<evidence type="ECO:0000313" key="4">
    <source>
        <dbReference type="Proteomes" id="UP000886700"/>
    </source>
</evidence>
<dbReference type="RefSeq" id="XP_005073964.1">
    <property type="nucleotide sequence ID" value="XM_005073907.1"/>
</dbReference>
<dbReference type="GeneID" id="101832634"/>
<dbReference type="Proteomes" id="UP000886700">
    <property type="component" value="Unplaced"/>
</dbReference>
<gene>
    <name evidence="5" type="primary">LOC101832634</name>
</gene>
<name>A0A1U7Q9M5_MESAU</name>
<evidence type="ECO:0000313" key="5">
    <source>
        <dbReference type="RefSeq" id="XP_005073964.1"/>
    </source>
</evidence>
<keyword evidence="4" id="KW-1185">Reference proteome</keyword>
<sequence>MTCDCCSSNSSSGSSCGPSYPSNLVYTTTSCFPSTCQLGSSLISGCQETCIEPTSFQRSCVVSSPWQTACYYPRSFTPCSPCQEIHAGSLGFGPSSFQFLDCGSSEHYIVGCGPSGFESLYYGVSGLPFQKYGSRFCYPTLLPASTCQAGYKPICGNTLYGVYC</sequence>
<comment type="subunit">
    <text evidence="3">Interacts with hair keratins.</text>
</comment>
<dbReference type="GO" id="GO:0005829">
    <property type="term" value="C:cytosol"/>
    <property type="evidence" value="ECO:0007669"/>
    <property type="project" value="UniProtKB-ARBA"/>
</dbReference>
<comment type="similarity">
    <text evidence="3">Belongs to the PMG family.</text>
</comment>
<reference evidence="5" key="1">
    <citation type="submission" date="2025-08" db="UniProtKB">
        <authorList>
            <consortium name="RefSeq"/>
        </authorList>
    </citation>
    <scope>IDENTIFICATION</scope>
    <source>
        <tissue evidence="5">Liver</tissue>
    </source>
</reference>
<dbReference type="GO" id="GO:0045095">
    <property type="term" value="C:keratin filament"/>
    <property type="evidence" value="ECO:0007669"/>
    <property type="project" value="UniProtKB-UniRule"/>
</dbReference>
<organism evidence="4 5">
    <name type="scientific">Mesocricetus auratus</name>
    <name type="common">Golden hamster</name>
    <dbReference type="NCBI Taxonomy" id="10036"/>
    <lineage>
        <taxon>Eukaryota</taxon>
        <taxon>Metazoa</taxon>
        <taxon>Chordata</taxon>
        <taxon>Craniata</taxon>
        <taxon>Vertebrata</taxon>
        <taxon>Euteleostomi</taxon>
        <taxon>Mammalia</taxon>
        <taxon>Eutheria</taxon>
        <taxon>Euarchontoglires</taxon>
        <taxon>Glires</taxon>
        <taxon>Rodentia</taxon>
        <taxon>Myomorpha</taxon>
        <taxon>Muroidea</taxon>
        <taxon>Cricetidae</taxon>
        <taxon>Cricetinae</taxon>
        <taxon>Mesocricetus</taxon>
    </lineage>
</organism>
<evidence type="ECO:0000256" key="1">
    <source>
        <dbReference type="ARBA" id="ARBA00003327"/>
    </source>
</evidence>
<dbReference type="KEGG" id="maua:101832634"/>
<dbReference type="eggNOG" id="ENOG502STG2">
    <property type="taxonomic scope" value="Eukaryota"/>
</dbReference>
<dbReference type="AlphaFoldDB" id="A0A1U7Q9M5"/>
<protein>
    <recommendedName>
        <fullName evidence="3">Keratin-associated protein</fullName>
    </recommendedName>
</protein>
<evidence type="ECO:0000256" key="2">
    <source>
        <dbReference type="ARBA" id="ARBA00022744"/>
    </source>
</evidence>
<keyword evidence="2 3" id="KW-0416">Keratin</keyword>
<accession>A0A1U7Q9M5</accession>
<evidence type="ECO:0000256" key="3">
    <source>
        <dbReference type="RuleBase" id="RU369044"/>
    </source>
</evidence>
<proteinExistence type="inferred from homology"/>
<dbReference type="OrthoDB" id="9835168at2759"/>
<dbReference type="InterPro" id="IPR007951">
    <property type="entry name" value="KRTAP_PMG"/>
</dbReference>